<keyword evidence="3" id="KW-1185">Reference proteome</keyword>
<dbReference type="RefSeq" id="WP_381184031.1">
    <property type="nucleotide sequence ID" value="NZ_JBHSFK010000041.1"/>
</dbReference>
<comment type="caution">
    <text evidence="2">The sequence shown here is derived from an EMBL/GenBank/DDBJ whole genome shotgun (WGS) entry which is preliminary data.</text>
</comment>
<sequence>MGRPKGTRGLTAPLYRCRKTKHLARGTEPIDLTVEEYVIRRLSRSDAVGLLVDETSPRTEELRAKAVALRSRIRSLTGEFADDDDADAAEFRAATRSIKAGLADVEAQMAHLQRARVLLDIVTAEDPAKAWKDLMLDRQRAVVATLATVTLVPGRPSRAQFDPRFGTVRGCRRTGGWRRGRRGGRHPPGLPHGGPCSTGRGRGQAEPLFSRSCFSCAMSELLDLGAVFVVADDVRLASSHNGL</sequence>
<reference evidence="3" key="1">
    <citation type="journal article" date="2019" name="Int. J. Syst. Evol. Microbiol.">
        <title>The Global Catalogue of Microorganisms (GCM) 10K type strain sequencing project: providing services to taxonomists for standard genome sequencing and annotation.</title>
        <authorList>
            <consortium name="The Broad Institute Genomics Platform"/>
            <consortium name="The Broad Institute Genome Sequencing Center for Infectious Disease"/>
            <person name="Wu L."/>
            <person name="Ma J."/>
        </authorList>
    </citation>
    <scope>NUCLEOTIDE SEQUENCE [LARGE SCALE GENOMIC DNA]</scope>
    <source>
        <strain evidence="3">CGMCC 4.7177</strain>
    </source>
</reference>
<evidence type="ECO:0000313" key="3">
    <source>
        <dbReference type="Proteomes" id="UP001595839"/>
    </source>
</evidence>
<organism evidence="2 3">
    <name type="scientific">Streptomyces vulcanius</name>
    <dbReference type="NCBI Taxonomy" id="1441876"/>
    <lineage>
        <taxon>Bacteria</taxon>
        <taxon>Bacillati</taxon>
        <taxon>Actinomycetota</taxon>
        <taxon>Actinomycetes</taxon>
        <taxon>Kitasatosporales</taxon>
        <taxon>Streptomycetaceae</taxon>
        <taxon>Streptomyces</taxon>
    </lineage>
</organism>
<dbReference type="Proteomes" id="UP001595839">
    <property type="component" value="Unassembled WGS sequence"/>
</dbReference>
<dbReference type="EMBL" id="JBHSFK010000041">
    <property type="protein sequence ID" value="MFC4506253.1"/>
    <property type="molecule type" value="Genomic_DNA"/>
</dbReference>
<accession>A0ABV9B5I4</accession>
<feature type="compositionally biased region" description="Basic residues" evidence="1">
    <location>
        <begin position="172"/>
        <end position="185"/>
    </location>
</feature>
<name>A0ABV9B5I4_9ACTN</name>
<protein>
    <recommendedName>
        <fullName evidence="4">Recombinase</fullName>
    </recommendedName>
</protein>
<gene>
    <name evidence="2" type="ORF">ACFPIH_43605</name>
</gene>
<evidence type="ECO:0000256" key="1">
    <source>
        <dbReference type="SAM" id="MobiDB-lite"/>
    </source>
</evidence>
<evidence type="ECO:0000313" key="2">
    <source>
        <dbReference type="EMBL" id="MFC4506253.1"/>
    </source>
</evidence>
<evidence type="ECO:0008006" key="4">
    <source>
        <dbReference type="Google" id="ProtNLM"/>
    </source>
</evidence>
<proteinExistence type="predicted"/>
<feature type="region of interest" description="Disordered" evidence="1">
    <location>
        <begin position="172"/>
        <end position="203"/>
    </location>
</feature>